<comment type="caution">
    <text evidence="3">The sequence shown here is derived from an EMBL/GenBank/DDBJ whole genome shotgun (WGS) entry which is preliminary data.</text>
</comment>
<dbReference type="CDD" id="cd00093">
    <property type="entry name" value="HTH_XRE"/>
    <property type="match status" value="1"/>
</dbReference>
<gene>
    <name evidence="3" type="ORF">JZO71_04230</name>
</gene>
<dbReference type="EMBL" id="JAFLWI010000005">
    <property type="protein sequence ID" value="MBO0481533.1"/>
    <property type="molecule type" value="Genomic_DNA"/>
</dbReference>
<evidence type="ECO:0000313" key="4">
    <source>
        <dbReference type="Proteomes" id="UP000664832"/>
    </source>
</evidence>
<dbReference type="Pfam" id="PF01381">
    <property type="entry name" value="HTH_3"/>
    <property type="match status" value="1"/>
</dbReference>
<feature type="domain" description="HTH cro/C1-type" evidence="2">
    <location>
        <begin position="12"/>
        <end position="68"/>
    </location>
</feature>
<name>A0ABS3HYJ1_9ENTE</name>
<dbReference type="PROSITE" id="PS50943">
    <property type="entry name" value="HTH_CROC1"/>
    <property type="match status" value="1"/>
</dbReference>
<keyword evidence="1" id="KW-0175">Coiled coil</keyword>
<evidence type="ECO:0000313" key="3">
    <source>
        <dbReference type="EMBL" id="MBO0481533.1"/>
    </source>
</evidence>
<organism evidence="3 4">
    <name type="scientific">Candidatus Enterococcus courvalinii</name>
    <dbReference type="NCBI Taxonomy" id="2815329"/>
    <lineage>
        <taxon>Bacteria</taxon>
        <taxon>Bacillati</taxon>
        <taxon>Bacillota</taxon>
        <taxon>Bacilli</taxon>
        <taxon>Lactobacillales</taxon>
        <taxon>Enterococcaceae</taxon>
        <taxon>Enterococcus</taxon>
    </lineage>
</organism>
<feature type="coiled-coil region" evidence="1">
    <location>
        <begin position="82"/>
        <end position="109"/>
    </location>
</feature>
<accession>A0ABS3HYJ1</accession>
<proteinExistence type="predicted"/>
<keyword evidence="4" id="KW-1185">Reference proteome</keyword>
<dbReference type="Gene3D" id="1.10.260.40">
    <property type="entry name" value="lambda repressor-like DNA-binding domains"/>
    <property type="match status" value="1"/>
</dbReference>
<dbReference type="SMART" id="SM00530">
    <property type="entry name" value="HTH_XRE"/>
    <property type="match status" value="1"/>
</dbReference>
<dbReference type="InterPro" id="IPR001387">
    <property type="entry name" value="Cro/C1-type_HTH"/>
</dbReference>
<sequence length="116" mass="13441">MKPDKKRIGGRIQAIRISLGYTLEEFGENLTPPASKSNVSRWEKGKNIPNKARLLSIAKLGGVSTEYLLLGEKKERDQEYYIEKLEVENLELKERIRQYEKVFEDVESLLNSRKNS</sequence>
<reference evidence="3 4" key="1">
    <citation type="submission" date="2021-03" db="EMBL/GenBank/DDBJ databases">
        <title>Enterococcal diversity collection.</title>
        <authorList>
            <person name="Gilmore M.S."/>
            <person name="Schwartzman J."/>
            <person name="Van Tyne D."/>
            <person name="Martin M."/>
            <person name="Earl A.M."/>
            <person name="Manson A.L."/>
            <person name="Straub T."/>
            <person name="Salamzade R."/>
            <person name="Saavedra J."/>
            <person name="Lebreton F."/>
            <person name="Prichula J."/>
            <person name="Schaufler K."/>
            <person name="Gaca A."/>
            <person name="Sgardioli B."/>
            <person name="Wagenaar J."/>
            <person name="Strong T."/>
        </authorList>
    </citation>
    <scope>NUCLEOTIDE SEQUENCE [LARGE SCALE GENOMIC DNA]</scope>
    <source>
        <strain evidence="3 4">MSG2901</strain>
    </source>
</reference>
<protein>
    <submittedName>
        <fullName evidence="3">Helix-turn-helix transcriptional regulator</fullName>
    </submittedName>
</protein>
<dbReference type="InterPro" id="IPR010982">
    <property type="entry name" value="Lambda_DNA-bd_dom_sf"/>
</dbReference>
<dbReference type="Proteomes" id="UP000664832">
    <property type="component" value="Unassembled WGS sequence"/>
</dbReference>
<evidence type="ECO:0000256" key="1">
    <source>
        <dbReference type="SAM" id="Coils"/>
    </source>
</evidence>
<dbReference type="RefSeq" id="WP_206898351.1">
    <property type="nucleotide sequence ID" value="NZ_JAFLWI010000005.1"/>
</dbReference>
<dbReference type="SUPFAM" id="SSF47413">
    <property type="entry name" value="lambda repressor-like DNA-binding domains"/>
    <property type="match status" value="1"/>
</dbReference>
<evidence type="ECO:0000259" key="2">
    <source>
        <dbReference type="PROSITE" id="PS50943"/>
    </source>
</evidence>